<protein>
    <submittedName>
        <fullName evidence="1">Uncharacterized protein</fullName>
    </submittedName>
</protein>
<dbReference type="EnsemblPlants" id="AVESA.00010b.r2.4AG0628150.1">
    <property type="protein sequence ID" value="AVESA.00010b.r2.4AG0628150.1.CDS"/>
    <property type="gene ID" value="AVESA.00010b.r2.4AG0628150"/>
</dbReference>
<reference evidence="1" key="2">
    <citation type="submission" date="2025-09" db="UniProtKB">
        <authorList>
            <consortium name="EnsemblPlants"/>
        </authorList>
    </citation>
    <scope>IDENTIFICATION</scope>
</reference>
<dbReference type="Proteomes" id="UP001732700">
    <property type="component" value="Chromosome 4A"/>
</dbReference>
<sequence length="320" mass="35899">MDPSESDGRPRKINKPNYSKFTQQELPACRPVLTPRTVITVFSLISIIFVAIGIASLIVSQEVVEVVGRYDTSCAPMVDKIRFIQNSTSNKRCTITLKAHKYMKSPIFLYYQIGNFYQNHRSYASSQNDRQLMYKNAHLKKECNPETHTTDGAPIVPCGLVAWSLFNDTFTVDVNGETTEVNKHDIAWASDKNNKFGDDIYPSNFQKGKLIGGATLNESVPLSEQEDLIVWMRTAAFPTFRKLYGRIEKDIMANATITVFIQNNYNTYSFGGSKAVVLSTTSWIGGKNNFIGIAYLSVGCLCLFLALGFTVLYMVKPRSK</sequence>
<reference evidence="1" key="1">
    <citation type="submission" date="2021-05" db="EMBL/GenBank/DDBJ databases">
        <authorList>
            <person name="Scholz U."/>
            <person name="Mascher M."/>
            <person name="Fiebig A."/>
        </authorList>
    </citation>
    <scope>NUCLEOTIDE SEQUENCE [LARGE SCALE GENOMIC DNA]</scope>
</reference>
<keyword evidence="2" id="KW-1185">Reference proteome</keyword>
<proteinExistence type="predicted"/>
<accession>A0ACD5WHY7</accession>
<evidence type="ECO:0000313" key="1">
    <source>
        <dbReference type="EnsemblPlants" id="AVESA.00010b.r2.4AG0628150.1.CDS"/>
    </source>
</evidence>
<organism evidence="1 2">
    <name type="scientific">Avena sativa</name>
    <name type="common">Oat</name>
    <dbReference type="NCBI Taxonomy" id="4498"/>
    <lineage>
        <taxon>Eukaryota</taxon>
        <taxon>Viridiplantae</taxon>
        <taxon>Streptophyta</taxon>
        <taxon>Embryophyta</taxon>
        <taxon>Tracheophyta</taxon>
        <taxon>Spermatophyta</taxon>
        <taxon>Magnoliopsida</taxon>
        <taxon>Liliopsida</taxon>
        <taxon>Poales</taxon>
        <taxon>Poaceae</taxon>
        <taxon>BOP clade</taxon>
        <taxon>Pooideae</taxon>
        <taxon>Poodae</taxon>
        <taxon>Poeae</taxon>
        <taxon>Poeae Chloroplast Group 1 (Aveneae type)</taxon>
        <taxon>Aveninae</taxon>
        <taxon>Avena</taxon>
    </lineage>
</organism>
<name>A0ACD5WHY7_AVESA</name>
<evidence type="ECO:0000313" key="2">
    <source>
        <dbReference type="Proteomes" id="UP001732700"/>
    </source>
</evidence>